<dbReference type="InterPro" id="IPR006517">
    <property type="entry name" value="Phage_terminase_lsu-like_C"/>
</dbReference>
<keyword evidence="1" id="KW-1188">Viral release from host cell</keyword>
<evidence type="ECO:0000313" key="4">
    <source>
        <dbReference type="Proteomes" id="UP000824156"/>
    </source>
</evidence>
<dbReference type="Proteomes" id="UP000824156">
    <property type="component" value="Unassembled WGS sequence"/>
</dbReference>
<comment type="caution">
    <text evidence="3">The sequence shown here is derived from an EMBL/GenBank/DDBJ whole genome shotgun (WGS) entry which is preliminary data.</text>
</comment>
<evidence type="ECO:0000313" key="3">
    <source>
        <dbReference type="EMBL" id="HIX54654.1"/>
    </source>
</evidence>
<proteinExistence type="predicted"/>
<reference evidence="3" key="1">
    <citation type="journal article" date="2021" name="PeerJ">
        <title>Extensive microbial diversity within the chicken gut microbiome revealed by metagenomics and culture.</title>
        <authorList>
            <person name="Gilroy R."/>
            <person name="Ravi A."/>
            <person name="Getino M."/>
            <person name="Pursley I."/>
            <person name="Horton D.L."/>
            <person name="Alikhan N.F."/>
            <person name="Baker D."/>
            <person name="Gharbi K."/>
            <person name="Hall N."/>
            <person name="Watson M."/>
            <person name="Adriaenssens E.M."/>
            <person name="Foster-Nyarko E."/>
            <person name="Jarju S."/>
            <person name="Secka A."/>
            <person name="Antonio M."/>
            <person name="Oren A."/>
            <person name="Chaudhuri R.R."/>
            <person name="La Ragione R."/>
            <person name="Hildebrand F."/>
            <person name="Pallen M.J."/>
        </authorList>
    </citation>
    <scope>NUCLEOTIDE SEQUENCE</scope>
    <source>
        <strain evidence="3">1719</strain>
    </source>
</reference>
<feature type="domain" description="Terminase large subunit gp17-like C-terminal" evidence="2">
    <location>
        <begin position="357"/>
        <end position="508"/>
    </location>
</feature>
<dbReference type="EMBL" id="DXEZ01000178">
    <property type="protein sequence ID" value="HIX54654.1"/>
    <property type="molecule type" value="Genomic_DNA"/>
</dbReference>
<gene>
    <name evidence="3" type="primary">terL</name>
    <name evidence="3" type="ORF">H9853_06485</name>
</gene>
<reference evidence="3" key="2">
    <citation type="submission" date="2021-04" db="EMBL/GenBank/DDBJ databases">
        <authorList>
            <person name="Gilroy R."/>
        </authorList>
    </citation>
    <scope>NUCLEOTIDE SEQUENCE</scope>
    <source>
        <strain evidence="3">1719</strain>
    </source>
</reference>
<organism evidence="3 4">
    <name type="scientific">Candidatus Sphingobacterium stercoripullorum</name>
    <dbReference type="NCBI Taxonomy" id="2838759"/>
    <lineage>
        <taxon>Bacteria</taxon>
        <taxon>Pseudomonadati</taxon>
        <taxon>Bacteroidota</taxon>
        <taxon>Sphingobacteriia</taxon>
        <taxon>Sphingobacteriales</taxon>
        <taxon>Sphingobacteriaceae</taxon>
        <taxon>Sphingobacterium</taxon>
    </lineage>
</organism>
<evidence type="ECO:0000256" key="1">
    <source>
        <dbReference type="ARBA" id="ARBA00022612"/>
    </source>
</evidence>
<accession>A0A9D2AZ86</accession>
<sequence length="523" mass="60105">MIKSIKEMQEKAIDTTKPGMINAIEMLRLEALTSFEKYTKLMFKAQYHTSYIIAEHHRKIIDVLQKVVDGNITRLIINIGPRYGKTQLVIKSFISWCFALNPRCLFLHLSYSDLLVNDNSDNIREIMSLEIYKTLFPKSALASEKGSSKRWKTKAGGELYAVSTQGQVTGFGSGRLDSDIDAMDGGNDVFVFDDHTNELLKMVGATTNIFQGAIMIDDPIKPEDAASDLVRERVNQRFENTIRNRVNSRKTPIIIIMQRLHEHDLCGYLQEIEPDTWTVLSLPVIQTDPETGEEHALWPMKHNLEELYKLREINPVVFETQYMQNPIPTEGLMYHEFRTYQNIELPSGHEASQRWCYVDTADTGSDYLCAICFINTPELIYVIDILYTQEPMEKTEVMLAKMLTENSITECLIESNNGGRQFARNVKSKVRVGLHNFKTVIHTFTQTKNKAARIFSNSALVNSDVAFPTNWDKKWREFYNAITTYRKDNKRKSTHDDAPDALTGVIEMRSRKSMNKKIKLRNV</sequence>
<protein>
    <submittedName>
        <fullName evidence="3">Phage terminase large subunit</fullName>
    </submittedName>
</protein>
<dbReference type="AlphaFoldDB" id="A0A9D2AZ86"/>
<evidence type="ECO:0000259" key="2">
    <source>
        <dbReference type="Pfam" id="PF17289"/>
    </source>
</evidence>
<dbReference type="NCBIfam" id="TIGR01630">
    <property type="entry name" value="psiM2_ORF9"/>
    <property type="match status" value="1"/>
</dbReference>
<dbReference type="InterPro" id="IPR035421">
    <property type="entry name" value="Terminase_6C"/>
</dbReference>
<dbReference type="Pfam" id="PF17289">
    <property type="entry name" value="Terminase_6C"/>
    <property type="match status" value="1"/>
</dbReference>
<name>A0A9D2AZ86_9SPHI</name>